<accession>A0A914ZMC2</accession>
<evidence type="ECO:0000256" key="1">
    <source>
        <dbReference type="SAM" id="SignalP"/>
    </source>
</evidence>
<evidence type="ECO:0000313" key="2">
    <source>
        <dbReference type="Proteomes" id="UP000887569"/>
    </source>
</evidence>
<proteinExistence type="predicted"/>
<organism evidence="2 3">
    <name type="scientific">Parascaris univalens</name>
    <name type="common">Nematode worm</name>
    <dbReference type="NCBI Taxonomy" id="6257"/>
    <lineage>
        <taxon>Eukaryota</taxon>
        <taxon>Metazoa</taxon>
        <taxon>Ecdysozoa</taxon>
        <taxon>Nematoda</taxon>
        <taxon>Chromadorea</taxon>
        <taxon>Rhabditida</taxon>
        <taxon>Spirurina</taxon>
        <taxon>Ascaridomorpha</taxon>
        <taxon>Ascaridoidea</taxon>
        <taxon>Ascarididae</taxon>
        <taxon>Parascaris</taxon>
    </lineage>
</organism>
<reference evidence="3" key="1">
    <citation type="submission" date="2022-11" db="UniProtKB">
        <authorList>
            <consortium name="WormBaseParasite"/>
        </authorList>
    </citation>
    <scope>IDENTIFICATION</scope>
</reference>
<feature type="signal peptide" evidence="1">
    <location>
        <begin position="1"/>
        <end position="22"/>
    </location>
</feature>
<sequence>MLIAVPLFVVLTLALSIDFASAQSRCFVCSDANVEVHYGAFFDNPREVQEGSFNEPPSKCVRGAGSIRICHSPCFTLNVTSTHVGSRHIIPFGIAHGCSTKILEESKYQEQRCFTSNIILRTLPPYVVQARYCFCNGDQCNELKENPSMLIKQKSGSAVQVASTFQASKRYTVSYPFFICASLLLFSFRSIE</sequence>
<keyword evidence="1" id="KW-0732">Signal</keyword>
<dbReference type="AlphaFoldDB" id="A0A914ZMC2"/>
<feature type="chain" id="PRO_5037079645" evidence="1">
    <location>
        <begin position="23"/>
        <end position="192"/>
    </location>
</feature>
<keyword evidence="2" id="KW-1185">Reference proteome</keyword>
<protein>
    <submittedName>
        <fullName evidence="3">Ovule protein</fullName>
    </submittedName>
</protein>
<evidence type="ECO:0000313" key="3">
    <source>
        <dbReference type="WBParaSite" id="PgB08_g091_t02"/>
    </source>
</evidence>
<dbReference type="WBParaSite" id="PgB08_g091_t02">
    <property type="protein sequence ID" value="PgB08_g091_t02"/>
    <property type="gene ID" value="PgB08_g091"/>
</dbReference>
<name>A0A914ZMC2_PARUN</name>
<dbReference type="Proteomes" id="UP000887569">
    <property type="component" value="Unplaced"/>
</dbReference>